<feature type="binding site" evidence="5">
    <location>
        <position position="479"/>
    </location>
    <ligand>
        <name>Fe cation</name>
        <dbReference type="ChEBI" id="CHEBI:24875"/>
        <note>catalytic</note>
    </ligand>
</feature>
<dbReference type="InterPro" id="IPR004294">
    <property type="entry name" value="Carotenoid_Oase"/>
</dbReference>
<evidence type="ECO:0008006" key="9">
    <source>
        <dbReference type="Google" id="ProtNLM"/>
    </source>
</evidence>
<protein>
    <recommendedName>
        <fullName evidence="9">Carotenoid oxygenase</fullName>
    </recommendedName>
</protein>
<keyword evidence="3" id="KW-0560">Oxidoreductase</keyword>
<dbReference type="EMBL" id="PQXL01000527">
    <property type="protein sequence ID" value="THV45118.1"/>
    <property type="molecule type" value="Genomic_DNA"/>
</dbReference>
<dbReference type="OrthoDB" id="1069523at2759"/>
<keyword evidence="8" id="KW-1185">Reference proteome</keyword>
<evidence type="ECO:0000313" key="8">
    <source>
        <dbReference type="Proteomes" id="UP000308671"/>
    </source>
</evidence>
<comment type="cofactor">
    <cofactor evidence="5">
        <name>Fe(2+)</name>
        <dbReference type="ChEBI" id="CHEBI:29033"/>
    </cofactor>
    <text evidence="5">Binds 1 Fe(2+) ion per subunit.</text>
</comment>
<feature type="binding site" evidence="5">
    <location>
        <position position="218"/>
    </location>
    <ligand>
        <name>Fe cation</name>
        <dbReference type="ChEBI" id="CHEBI:24875"/>
        <note>catalytic</note>
    </ligand>
</feature>
<reference evidence="7 8" key="1">
    <citation type="submission" date="2017-12" db="EMBL/GenBank/DDBJ databases">
        <title>Comparative genomics of Botrytis spp.</title>
        <authorList>
            <person name="Valero-Jimenez C.A."/>
            <person name="Tapia P."/>
            <person name="Veloso J."/>
            <person name="Silva-Moreno E."/>
            <person name="Staats M."/>
            <person name="Valdes J.H."/>
            <person name="Van Kan J.A.L."/>
        </authorList>
    </citation>
    <scope>NUCLEOTIDE SEQUENCE [LARGE SCALE GENOMIC DNA]</scope>
    <source>
        <strain evidence="7 8">MUCL435</strain>
    </source>
</reference>
<keyword evidence="2 5" id="KW-0479">Metal-binding</keyword>
<dbReference type="GO" id="GO:0016121">
    <property type="term" value="P:carotene catabolic process"/>
    <property type="evidence" value="ECO:0007669"/>
    <property type="project" value="TreeGrafter"/>
</dbReference>
<keyword evidence="4 5" id="KW-0408">Iron</keyword>
<evidence type="ECO:0000256" key="1">
    <source>
        <dbReference type="ARBA" id="ARBA00006787"/>
    </source>
</evidence>
<dbReference type="GO" id="GO:0046872">
    <property type="term" value="F:metal ion binding"/>
    <property type="evidence" value="ECO:0007669"/>
    <property type="project" value="UniProtKB-KW"/>
</dbReference>
<dbReference type="Proteomes" id="UP000308671">
    <property type="component" value="Unassembled WGS sequence"/>
</dbReference>
<dbReference type="PANTHER" id="PTHR10543:SF89">
    <property type="entry name" value="CAROTENOID 9,10(9',10')-CLEAVAGE DIOXYGENASE 1"/>
    <property type="match status" value="1"/>
</dbReference>
<comment type="caution">
    <text evidence="7">The sequence shown here is derived from an EMBL/GenBank/DDBJ whole genome shotgun (WGS) entry which is preliminary data.</text>
</comment>
<dbReference type="PANTHER" id="PTHR10543">
    <property type="entry name" value="BETA-CAROTENE DIOXYGENASE"/>
    <property type="match status" value="1"/>
</dbReference>
<evidence type="ECO:0000256" key="5">
    <source>
        <dbReference type="PIRSR" id="PIRSR604294-1"/>
    </source>
</evidence>
<comment type="similarity">
    <text evidence="1">Belongs to the carotenoid oxygenase family.</text>
</comment>
<evidence type="ECO:0000256" key="3">
    <source>
        <dbReference type="ARBA" id="ARBA00023002"/>
    </source>
</evidence>
<dbReference type="GO" id="GO:0010436">
    <property type="term" value="F:carotenoid dioxygenase activity"/>
    <property type="evidence" value="ECO:0007669"/>
    <property type="project" value="TreeGrafter"/>
</dbReference>
<evidence type="ECO:0000256" key="4">
    <source>
        <dbReference type="ARBA" id="ARBA00023004"/>
    </source>
</evidence>
<sequence length="494" mass="55539">MAGHYKARPEMFAERASNSDGSKSLPLSPKAFNEPQFSGFMRPVRFEGEINNLEIEGSIPSQIRGTFYRVMPEPQFPNYLPGDPWFNGDGNVSAFRIADGHIDLKQRYVRTEKFTREAAARRALAGKYRNRYTDAVALKIKSTANTNVVYWHGKLLALKEDSPPYAMDPETLETIGLWDFDGQLPSDATLDVCYYSIDATGMFNETVWLLAPICGMIHDFGITENYVIFPMIPHICDLDRLKAGGEHWQWDSEVPMYIGVLPRRGANGSDVKWFRAPHGFAGHVANAFEDENGNIVLSMAYSIKNVFFWWADKNGDAPIPGEAQCDFVSFNIDYKSSDLDLKEPTKMVEEDMEFPRIDDRYVSVSFTKVLFNVMDPAAGTDMKVIGPNLGGGHPVYNSIGFYDIKTRKYEKHFAGPHKLCQEPVFIPRDKEAKECDGFVMALLNNYAEMASELVILDTADMSKHVALVKLPIRLRTGLHGNWVDSADADGHPSI</sequence>
<feature type="binding site" evidence="5">
    <location>
        <position position="283"/>
    </location>
    <ligand>
        <name>Fe cation</name>
        <dbReference type="ChEBI" id="CHEBI:24875"/>
        <note>catalytic</note>
    </ligand>
</feature>
<dbReference type="AlphaFoldDB" id="A0A4S8QK97"/>
<name>A0A4S8QK97_9HELO</name>
<proteinExistence type="inferred from homology"/>
<evidence type="ECO:0000313" key="7">
    <source>
        <dbReference type="EMBL" id="THV45118.1"/>
    </source>
</evidence>
<accession>A0A4S8QK97</accession>
<evidence type="ECO:0000256" key="2">
    <source>
        <dbReference type="ARBA" id="ARBA00022723"/>
    </source>
</evidence>
<organism evidence="7 8">
    <name type="scientific">Botrytis galanthina</name>
    <dbReference type="NCBI Taxonomy" id="278940"/>
    <lineage>
        <taxon>Eukaryota</taxon>
        <taxon>Fungi</taxon>
        <taxon>Dikarya</taxon>
        <taxon>Ascomycota</taxon>
        <taxon>Pezizomycotina</taxon>
        <taxon>Leotiomycetes</taxon>
        <taxon>Helotiales</taxon>
        <taxon>Sclerotiniaceae</taxon>
        <taxon>Botrytis</taxon>
    </lineage>
</organism>
<dbReference type="Pfam" id="PF03055">
    <property type="entry name" value="RPE65"/>
    <property type="match status" value="2"/>
</dbReference>
<feature type="region of interest" description="Disordered" evidence="6">
    <location>
        <begin position="1"/>
        <end position="28"/>
    </location>
</feature>
<gene>
    <name evidence="7" type="ORF">BGAL_0528g00060</name>
</gene>
<evidence type="ECO:0000256" key="6">
    <source>
        <dbReference type="SAM" id="MobiDB-lite"/>
    </source>
</evidence>